<reference evidence="9 10" key="1">
    <citation type="submission" date="2021-02" db="EMBL/GenBank/DDBJ databases">
        <title>Porcisia hertigi Genome sequencing and assembly.</title>
        <authorList>
            <person name="Almutairi H."/>
            <person name="Gatherer D."/>
        </authorList>
    </citation>
    <scope>NUCLEOTIDE SEQUENCE [LARGE SCALE GENOMIC DNA]</scope>
    <source>
        <strain evidence="9 10">C119</strain>
    </source>
</reference>
<comment type="cofactor">
    <cofactor evidence="1 6 7">
        <name>pyridoxal 5'-phosphate</name>
        <dbReference type="ChEBI" id="CHEBI:597326"/>
    </cofactor>
</comment>
<dbReference type="PANTHER" id="PTHR45744">
    <property type="entry name" value="TYROSINE AMINOTRANSFERASE"/>
    <property type="match status" value="1"/>
</dbReference>
<evidence type="ECO:0000256" key="4">
    <source>
        <dbReference type="ARBA" id="ARBA00022679"/>
    </source>
</evidence>
<dbReference type="GO" id="GO:0004838">
    <property type="term" value="F:L-tyrosine-2-oxoglutarate transaminase activity"/>
    <property type="evidence" value="ECO:0007669"/>
    <property type="project" value="TreeGrafter"/>
</dbReference>
<keyword evidence="5 6" id="KW-0663">Pyridoxal phosphate</keyword>
<accession>A0A836KWY6</accession>
<dbReference type="PANTHER" id="PTHR45744:SF2">
    <property type="entry name" value="TYROSINE AMINOTRANSFERASE"/>
    <property type="match status" value="1"/>
</dbReference>
<proteinExistence type="inferred from homology"/>
<evidence type="ECO:0000313" key="9">
    <source>
        <dbReference type="EMBL" id="KAG5490114.1"/>
    </source>
</evidence>
<comment type="caution">
    <text evidence="9">The sequence shown here is derived from an EMBL/GenBank/DDBJ whole genome shotgun (WGS) entry which is preliminary data.</text>
</comment>
<dbReference type="InterPro" id="IPR015422">
    <property type="entry name" value="PyrdxlP-dep_Trfase_small"/>
</dbReference>
<evidence type="ECO:0000256" key="7">
    <source>
        <dbReference type="PIRSR" id="PIRSR000517-1"/>
    </source>
</evidence>
<dbReference type="OrthoDB" id="7042322at2759"/>
<dbReference type="InterPro" id="IPR005958">
    <property type="entry name" value="TyrNic_aminoTrfase"/>
</dbReference>
<dbReference type="InterPro" id="IPR004838">
    <property type="entry name" value="NHTrfase_class1_PyrdxlP-BS"/>
</dbReference>
<dbReference type="Pfam" id="PF00155">
    <property type="entry name" value="Aminotran_1_2"/>
    <property type="match status" value="1"/>
</dbReference>
<dbReference type="InterPro" id="IPR015421">
    <property type="entry name" value="PyrdxlP-dep_Trfase_major"/>
</dbReference>
<evidence type="ECO:0000256" key="3">
    <source>
        <dbReference type="ARBA" id="ARBA00022576"/>
    </source>
</evidence>
<dbReference type="KEGG" id="phet:94286362"/>
<keyword evidence="10" id="KW-1185">Reference proteome</keyword>
<sequence>MKRSWDNVKPSARCQPSHPLLAFVAKLGQISDAHKAKHEAEGKFLLSLAVGDPALDGNIPPPNTLTDAMSGIVAEGKCNGYVPCNGTADLRKAIAQYWVRWFAPSMAGSAISENDVIVSCGASEGLLMAIGSVASAGDKILLPKPFFSHYEATCAYFNIEPLLYPCLAERDWEVDLDALREIVEQDHERKIRAILINNPSNPCGSNFSRAHTEDLVKFAEEMRIPILADEIYAGMTYNIDNMSFDVPFTSVADVVSNATRFVISGASKRFSVPGERLGWVIRVDPTNAGSMIMKGIFNLSCRNQMPMTPLQTAMVQCLDTTDEAYFNNAKQILCENAVYMYASLSKIPGLTPMKPHGGMFMCVLLEKTNLENDVCDGVSFANKLAEEENVHVFPGEAFHMPCALRLTLSRPLPITKEAMRRIGAFCERHRRH</sequence>
<dbReference type="GO" id="GO:0030170">
    <property type="term" value="F:pyridoxal phosphate binding"/>
    <property type="evidence" value="ECO:0007669"/>
    <property type="project" value="InterPro"/>
</dbReference>
<dbReference type="PROSITE" id="PS00105">
    <property type="entry name" value="AA_TRANSFER_CLASS_1"/>
    <property type="match status" value="1"/>
</dbReference>
<dbReference type="Gene3D" id="3.40.640.10">
    <property type="entry name" value="Type I PLP-dependent aspartate aminotransferase-like (Major domain)"/>
    <property type="match status" value="1"/>
</dbReference>
<dbReference type="GeneID" id="94286362"/>
<dbReference type="AlphaFoldDB" id="A0A836KWY6"/>
<evidence type="ECO:0000256" key="5">
    <source>
        <dbReference type="ARBA" id="ARBA00022898"/>
    </source>
</evidence>
<dbReference type="Proteomes" id="UP000674318">
    <property type="component" value="Unassembled WGS sequence"/>
</dbReference>
<comment type="similarity">
    <text evidence="2 6">Belongs to the class-I pyridoxal-phosphate-dependent aminotransferase family.</text>
</comment>
<dbReference type="NCBIfam" id="TIGR01265">
    <property type="entry name" value="tyr_nico_aTase"/>
    <property type="match status" value="1"/>
</dbReference>
<feature type="domain" description="Aminotransferase class I/classII large" evidence="8">
    <location>
        <begin position="46"/>
        <end position="410"/>
    </location>
</feature>
<gene>
    <name evidence="9" type="ORF">JKF63_00233</name>
</gene>
<dbReference type="InterPro" id="IPR004839">
    <property type="entry name" value="Aminotransferase_I/II_large"/>
</dbReference>
<protein>
    <recommendedName>
        <fullName evidence="8">Aminotransferase class I/classII large domain-containing protein</fullName>
    </recommendedName>
</protein>
<evidence type="ECO:0000256" key="2">
    <source>
        <dbReference type="ARBA" id="ARBA00007441"/>
    </source>
</evidence>
<dbReference type="Gene3D" id="3.90.1150.10">
    <property type="entry name" value="Aspartate Aminotransferase, domain 1"/>
    <property type="match status" value="1"/>
</dbReference>
<dbReference type="RefSeq" id="XP_067752442.1">
    <property type="nucleotide sequence ID" value="XM_067896285.1"/>
</dbReference>
<dbReference type="SUPFAM" id="SSF53383">
    <property type="entry name" value="PLP-dependent transferases"/>
    <property type="match status" value="1"/>
</dbReference>
<evidence type="ECO:0000256" key="1">
    <source>
        <dbReference type="ARBA" id="ARBA00001933"/>
    </source>
</evidence>
<dbReference type="EMBL" id="JAFJZO010000036">
    <property type="protein sequence ID" value="KAG5490114.1"/>
    <property type="molecule type" value="Genomic_DNA"/>
</dbReference>
<name>A0A836KWY6_9TRYP</name>
<dbReference type="InterPro" id="IPR015424">
    <property type="entry name" value="PyrdxlP-dep_Trfase"/>
</dbReference>
<organism evidence="9 10">
    <name type="scientific">Porcisia hertigi</name>
    <dbReference type="NCBI Taxonomy" id="2761500"/>
    <lineage>
        <taxon>Eukaryota</taxon>
        <taxon>Discoba</taxon>
        <taxon>Euglenozoa</taxon>
        <taxon>Kinetoplastea</taxon>
        <taxon>Metakinetoplastina</taxon>
        <taxon>Trypanosomatida</taxon>
        <taxon>Trypanosomatidae</taxon>
        <taxon>Leishmaniinae</taxon>
        <taxon>Porcisia</taxon>
    </lineage>
</organism>
<dbReference type="CDD" id="cd00609">
    <property type="entry name" value="AAT_like"/>
    <property type="match status" value="1"/>
</dbReference>
<evidence type="ECO:0000256" key="6">
    <source>
        <dbReference type="PIRNR" id="PIRNR000517"/>
    </source>
</evidence>
<feature type="modified residue" description="N6-(pyridoxal phosphate)lysine" evidence="7">
    <location>
        <position position="268"/>
    </location>
</feature>
<evidence type="ECO:0000259" key="8">
    <source>
        <dbReference type="Pfam" id="PF00155"/>
    </source>
</evidence>
<evidence type="ECO:0000313" key="10">
    <source>
        <dbReference type="Proteomes" id="UP000674318"/>
    </source>
</evidence>
<dbReference type="PIRSF" id="PIRSF000517">
    <property type="entry name" value="Tyr_transaminase"/>
    <property type="match status" value="1"/>
</dbReference>
<keyword evidence="3" id="KW-0032">Aminotransferase</keyword>
<keyword evidence="4" id="KW-0808">Transferase</keyword>
<dbReference type="GO" id="GO:0006572">
    <property type="term" value="P:L-tyrosine catabolic process"/>
    <property type="evidence" value="ECO:0007669"/>
    <property type="project" value="TreeGrafter"/>
</dbReference>